<feature type="region of interest" description="Disordered" evidence="1">
    <location>
        <begin position="74"/>
        <end position="93"/>
    </location>
</feature>
<name>A0A3M6U737_POCDA</name>
<evidence type="ECO:0000313" key="2">
    <source>
        <dbReference type="EMBL" id="RMX49396.1"/>
    </source>
</evidence>
<proteinExistence type="predicted"/>
<organism evidence="2 3">
    <name type="scientific">Pocillopora damicornis</name>
    <name type="common">Cauliflower coral</name>
    <name type="synonym">Millepora damicornis</name>
    <dbReference type="NCBI Taxonomy" id="46731"/>
    <lineage>
        <taxon>Eukaryota</taxon>
        <taxon>Metazoa</taxon>
        <taxon>Cnidaria</taxon>
        <taxon>Anthozoa</taxon>
        <taxon>Hexacorallia</taxon>
        <taxon>Scleractinia</taxon>
        <taxon>Astrocoeniina</taxon>
        <taxon>Pocilloporidae</taxon>
        <taxon>Pocillopora</taxon>
    </lineage>
</organism>
<comment type="caution">
    <text evidence="2">The sequence shown here is derived from an EMBL/GenBank/DDBJ whole genome shotgun (WGS) entry which is preliminary data.</text>
</comment>
<feature type="region of interest" description="Disordered" evidence="1">
    <location>
        <begin position="103"/>
        <end position="122"/>
    </location>
</feature>
<accession>A0A3M6U737</accession>
<keyword evidence="3" id="KW-1185">Reference proteome</keyword>
<evidence type="ECO:0000256" key="1">
    <source>
        <dbReference type="SAM" id="MobiDB-lite"/>
    </source>
</evidence>
<reference evidence="2 3" key="1">
    <citation type="journal article" date="2018" name="Sci. Rep.">
        <title>Comparative analysis of the Pocillopora damicornis genome highlights role of immune system in coral evolution.</title>
        <authorList>
            <person name="Cunning R."/>
            <person name="Bay R.A."/>
            <person name="Gillette P."/>
            <person name="Baker A.C."/>
            <person name="Traylor-Knowles N."/>
        </authorList>
    </citation>
    <scope>NUCLEOTIDE SEQUENCE [LARGE SCALE GENOMIC DNA]</scope>
    <source>
        <strain evidence="2">RSMAS</strain>
        <tissue evidence="2">Whole animal</tissue>
    </source>
</reference>
<gene>
    <name evidence="2" type="ORF">pdam_00022310</name>
</gene>
<dbReference type="AlphaFoldDB" id="A0A3M6U737"/>
<dbReference type="Proteomes" id="UP000275408">
    <property type="component" value="Unassembled WGS sequence"/>
</dbReference>
<dbReference type="EMBL" id="RCHS01002144">
    <property type="protein sequence ID" value="RMX49396.1"/>
    <property type="molecule type" value="Genomic_DNA"/>
</dbReference>
<sequence length="167" mass="19660">MDWQCTPEQSSHQTPYEDFLCSFAKRKTDASKPFFKPATKKRKLSTTDAFTKIDKALKAFVTYQQAADRDFLAAEEARERREEEREEKRRKEDQEFLLKLAQIQQHQRSSLPRRSTGERQYQGHNNSEIEIWSILDDDQTQENSYLGELEFVPLFPSVLVCFGDNRS</sequence>
<protein>
    <submittedName>
        <fullName evidence="2">Uncharacterized protein</fullName>
    </submittedName>
</protein>
<evidence type="ECO:0000313" key="3">
    <source>
        <dbReference type="Proteomes" id="UP000275408"/>
    </source>
</evidence>